<feature type="coiled-coil region" evidence="3">
    <location>
        <begin position="82"/>
        <end position="248"/>
    </location>
</feature>
<evidence type="ECO:0000259" key="5">
    <source>
        <dbReference type="Pfam" id="PF25917"/>
    </source>
</evidence>
<dbReference type="PRINTS" id="PR01490">
    <property type="entry name" value="RTXTOXIND"/>
</dbReference>
<comment type="caution">
    <text evidence="6">The sequence shown here is derived from an EMBL/GenBank/DDBJ whole genome shotgun (WGS) entry which is preliminary data.</text>
</comment>
<evidence type="ECO:0000313" key="7">
    <source>
        <dbReference type="Proteomes" id="UP000280842"/>
    </source>
</evidence>
<proteinExistence type="predicted"/>
<evidence type="ECO:0000256" key="4">
    <source>
        <dbReference type="SAM" id="Phobius"/>
    </source>
</evidence>
<feature type="domain" description="Multidrug resistance protein MdtA-like barrel-sandwich hybrid" evidence="5">
    <location>
        <begin position="50"/>
        <end position="278"/>
    </location>
</feature>
<comment type="subcellular location">
    <subcellularLocation>
        <location evidence="1">Cell envelope</location>
    </subcellularLocation>
</comment>
<dbReference type="EMBL" id="REFO01000011">
    <property type="protein sequence ID" value="RMA97175.1"/>
    <property type="molecule type" value="Genomic_DNA"/>
</dbReference>
<dbReference type="SUPFAM" id="SSF111369">
    <property type="entry name" value="HlyD-like secretion proteins"/>
    <property type="match status" value="1"/>
</dbReference>
<evidence type="ECO:0000256" key="1">
    <source>
        <dbReference type="ARBA" id="ARBA00004196"/>
    </source>
</evidence>
<dbReference type="Gene3D" id="2.40.50.100">
    <property type="match status" value="1"/>
</dbReference>
<dbReference type="OrthoDB" id="9778236at2"/>
<reference evidence="6 7" key="1">
    <citation type="submission" date="2018-10" db="EMBL/GenBank/DDBJ databases">
        <title>Genomic Encyclopedia of Archaeal and Bacterial Type Strains, Phase II (KMG-II): from individual species to whole genera.</title>
        <authorList>
            <person name="Goeker M."/>
        </authorList>
    </citation>
    <scope>NUCLEOTIDE SEQUENCE [LARGE SCALE GENOMIC DNA]</scope>
    <source>
        <strain evidence="6 7">VM1</strain>
    </source>
</reference>
<evidence type="ECO:0000256" key="3">
    <source>
        <dbReference type="SAM" id="Coils"/>
    </source>
</evidence>
<dbReference type="PANTHER" id="PTHR32347:SF23">
    <property type="entry name" value="BLL5650 PROTEIN"/>
    <property type="match status" value="1"/>
</dbReference>
<keyword evidence="7" id="KW-1185">Reference proteome</keyword>
<sequence length="386" mass="43704">MKNIVKKYWTAVIGIALLIVAVFFIYQKLNKKQLPPNLVMGTGTIDGDLVNINTKYPGRIKKLYVDESDNIKKGQLVAEIEDDEYKQKLKAIEAQIKAKEKELEAKKIQLKMTKKDLNETIKKAKSSIEINKAMLSELEKNIESLKKIIEQDKRDYKRFKNLTEKNLMPKRNFEEIKLKLETDKDKLSALLDKKKQIEENIKIAESNLNQAKNGLKNLKILKKSIEALKNAIDALKAQKGEIEVVLNELLIKAPLNGYIVDKIANEGEVIGAGMPIFTAIDPKELYLKMYVDTIKNGKIKIGDKAEIFLDAYPDKPIPAKVVKVAKKAEFTPKEVAVREDRIQRVYAVRLKPLKPNPLLKLGLPATGVISLDGKKLPKSLNELPEL</sequence>
<dbReference type="RefSeq" id="WP_121922962.1">
    <property type="nucleotide sequence ID" value="NZ_REFO01000011.1"/>
</dbReference>
<evidence type="ECO:0000256" key="2">
    <source>
        <dbReference type="ARBA" id="ARBA00023054"/>
    </source>
</evidence>
<dbReference type="InterPro" id="IPR050465">
    <property type="entry name" value="UPF0194_transport"/>
</dbReference>
<keyword evidence="4" id="KW-0812">Transmembrane</keyword>
<dbReference type="Gene3D" id="2.40.30.170">
    <property type="match status" value="1"/>
</dbReference>
<name>A0A3M0BRQ0_9AQUI</name>
<dbReference type="Pfam" id="PF25917">
    <property type="entry name" value="BSH_RND"/>
    <property type="match status" value="1"/>
</dbReference>
<keyword evidence="4" id="KW-0472">Membrane</keyword>
<dbReference type="PANTHER" id="PTHR32347">
    <property type="entry name" value="EFFLUX SYSTEM COMPONENT YKNX-RELATED"/>
    <property type="match status" value="1"/>
</dbReference>
<dbReference type="GO" id="GO:0030313">
    <property type="term" value="C:cell envelope"/>
    <property type="evidence" value="ECO:0007669"/>
    <property type="project" value="UniProtKB-SubCell"/>
</dbReference>
<organism evidence="6 7">
    <name type="scientific">Hydrogenothermus marinus</name>
    <dbReference type="NCBI Taxonomy" id="133270"/>
    <lineage>
        <taxon>Bacteria</taxon>
        <taxon>Pseudomonadati</taxon>
        <taxon>Aquificota</taxon>
        <taxon>Aquificia</taxon>
        <taxon>Aquificales</taxon>
        <taxon>Hydrogenothermaceae</taxon>
        <taxon>Hydrogenothermus</taxon>
    </lineage>
</organism>
<accession>A0A3M0BRQ0</accession>
<dbReference type="AlphaFoldDB" id="A0A3M0BRQ0"/>
<keyword evidence="2 3" id="KW-0175">Coiled coil</keyword>
<keyword evidence="4" id="KW-1133">Transmembrane helix</keyword>
<feature type="transmembrane region" description="Helical" evidence="4">
    <location>
        <begin position="7"/>
        <end position="26"/>
    </location>
</feature>
<protein>
    <submittedName>
        <fullName evidence="6">HlyD family secretion protein</fullName>
    </submittedName>
</protein>
<dbReference type="InterPro" id="IPR058625">
    <property type="entry name" value="MdtA-like_BSH"/>
</dbReference>
<gene>
    <name evidence="6" type="ORF">CLV39_0830</name>
</gene>
<evidence type="ECO:0000313" key="6">
    <source>
        <dbReference type="EMBL" id="RMA97175.1"/>
    </source>
</evidence>
<dbReference type="Proteomes" id="UP000280842">
    <property type="component" value="Unassembled WGS sequence"/>
</dbReference>